<evidence type="ECO:0000313" key="3">
    <source>
        <dbReference type="EMBL" id="CAL4232980.1"/>
    </source>
</evidence>
<dbReference type="SUPFAM" id="SSF141091">
    <property type="entry name" value="L21p-like"/>
    <property type="match status" value="1"/>
</dbReference>
<evidence type="ECO:0000256" key="2">
    <source>
        <dbReference type="ARBA" id="ARBA00044129"/>
    </source>
</evidence>
<dbReference type="Proteomes" id="UP001497623">
    <property type="component" value="Unassembled WGS sequence"/>
</dbReference>
<gene>
    <name evidence="3" type="ORF">MNOR_LOCUS39900</name>
</gene>
<evidence type="ECO:0000256" key="1">
    <source>
        <dbReference type="ARBA" id="ARBA00008563"/>
    </source>
</evidence>
<dbReference type="GO" id="GO:0005762">
    <property type="term" value="C:mitochondrial large ribosomal subunit"/>
    <property type="evidence" value="ECO:0007669"/>
    <property type="project" value="TreeGrafter"/>
</dbReference>
<dbReference type="PANTHER" id="PTHR21349">
    <property type="entry name" value="50S RIBOSOMAL PROTEIN L21"/>
    <property type="match status" value="1"/>
</dbReference>
<comment type="similarity">
    <text evidence="1">Belongs to the bacterial ribosomal protein bL21 family.</text>
</comment>
<dbReference type="AlphaFoldDB" id="A0AAV2SS53"/>
<name>A0AAV2SS53_MEGNR</name>
<dbReference type="EMBL" id="CAXKWB010111037">
    <property type="protein sequence ID" value="CAL4232980.1"/>
    <property type="molecule type" value="Genomic_DNA"/>
</dbReference>
<proteinExistence type="inferred from homology"/>
<dbReference type="PANTHER" id="PTHR21349:SF0">
    <property type="entry name" value="LARGE RIBOSOMAL SUBUNIT PROTEIN BL21M"/>
    <property type="match status" value="1"/>
</dbReference>
<feature type="non-terminal residue" evidence="3">
    <location>
        <position position="1"/>
    </location>
</feature>
<reference evidence="3 4" key="1">
    <citation type="submission" date="2024-05" db="EMBL/GenBank/DDBJ databases">
        <authorList>
            <person name="Wallberg A."/>
        </authorList>
    </citation>
    <scope>NUCLEOTIDE SEQUENCE [LARGE SCALE GENOMIC DNA]</scope>
</reference>
<organism evidence="3 4">
    <name type="scientific">Meganyctiphanes norvegica</name>
    <name type="common">Northern krill</name>
    <name type="synonym">Thysanopoda norvegica</name>
    <dbReference type="NCBI Taxonomy" id="48144"/>
    <lineage>
        <taxon>Eukaryota</taxon>
        <taxon>Metazoa</taxon>
        <taxon>Ecdysozoa</taxon>
        <taxon>Arthropoda</taxon>
        <taxon>Crustacea</taxon>
        <taxon>Multicrustacea</taxon>
        <taxon>Malacostraca</taxon>
        <taxon>Eumalacostraca</taxon>
        <taxon>Eucarida</taxon>
        <taxon>Euphausiacea</taxon>
        <taxon>Euphausiidae</taxon>
        <taxon>Meganyctiphanes</taxon>
    </lineage>
</organism>
<protein>
    <recommendedName>
        <fullName evidence="2">Large ribosomal subunit protein bL21m</fullName>
    </recommendedName>
</protein>
<evidence type="ECO:0000313" key="4">
    <source>
        <dbReference type="Proteomes" id="UP001497623"/>
    </source>
</evidence>
<comment type="caution">
    <text evidence="3">The sequence shown here is derived from an EMBL/GenBank/DDBJ whole genome shotgun (WGS) entry which is preliminary data.</text>
</comment>
<dbReference type="Pfam" id="PF00829">
    <property type="entry name" value="Ribosomal_L21p"/>
    <property type="match status" value="1"/>
</dbReference>
<keyword evidence="4" id="KW-1185">Reference proteome</keyword>
<sequence>NLSELYTTVLPRCSPFFSQVQGLRMARPSSIPAQPQQVIMENTAEDDERFANGIIGKVNDQISQNNHGRLFAIVHLAGKQHRVSAEDLIVIQGNWYPNIGDVIRCEKVMCVGGRDFTLYGRPLLHRDLVNIEATVIEKTLSHTIIDFYNRRRKNSRRTRFYRIPYTTLRINHVDIMHKIDELPEVGGVDGRIF</sequence>
<dbReference type="InterPro" id="IPR036164">
    <property type="entry name" value="bL21-like_sf"/>
</dbReference>
<dbReference type="GO" id="GO:0003735">
    <property type="term" value="F:structural constituent of ribosome"/>
    <property type="evidence" value="ECO:0007669"/>
    <property type="project" value="TreeGrafter"/>
</dbReference>
<dbReference type="InterPro" id="IPR028909">
    <property type="entry name" value="bL21-like"/>
</dbReference>
<accession>A0AAV2SS53</accession>